<comment type="caution">
    <text evidence="1">The sequence shown here is derived from an EMBL/GenBank/DDBJ whole genome shotgun (WGS) entry which is preliminary data.</text>
</comment>
<dbReference type="EMBL" id="JACIDC010000004">
    <property type="protein sequence ID" value="MBB4039790.1"/>
    <property type="molecule type" value="Genomic_DNA"/>
</dbReference>
<evidence type="ECO:0000313" key="2">
    <source>
        <dbReference type="Proteomes" id="UP000519439"/>
    </source>
</evidence>
<dbReference type="RefSeq" id="WP_027315609.1">
    <property type="nucleotide sequence ID" value="NZ_JACIDC010000004.1"/>
</dbReference>
<accession>A0A7W6IF81</accession>
<gene>
    <name evidence="1" type="ORF">GGR34_001437</name>
</gene>
<reference evidence="1 2" key="1">
    <citation type="submission" date="2020-08" db="EMBL/GenBank/DDBJ databases">
        <title>Genomic Encyclopedia of Type Strains, Phase IV (KMG-IV): sequencing the most valuable type-strain genomes for metagenomic binning, comparative biology and taxonomic classification.</title>
        <authorList>
            <person name="Goeker M."/>
        </authorList>
    </citation>
    <scope>NUCLEOTIDE SEQUENCE [LARGE SCALE GENOMIC DNA]</scope>
    <source>
        <strain evidence="1 2">DSM 15743</strain>
    </source>
</reference>
<keyword evidence="2" id="KW-1185">Reference proteome</keyword>
<organism evidence="1 2">
    <name type="scientific">Microvirga flocculans</name>
    <dbReference type="NCBI Taxonomy" id="217168"/>
    <lineage>
        <taxon>Bacteria</taxon>
        <taxon>Pseudomonadati</taxon>
        <taxon>Pseudomonadota</taxon>
        <taxon>Alphaproteobacteria</taxon>
        <taxon>Hyphomicrobiales</taxon>
        <taxon>Methylobacteriaceae</taxon>
        <taxon>Microvirga</taxon>
    </lineage>
</organism>
<evidence type="ECO:0000313" key="1">
    <source>
        <dbReference type="EMBL" id="MBB4039790.1"/>
    </source>
</evidence>
<protein>
    <submittedName>
        <fullName evidence="1">Uncharacterized protein</fullName>
    </submittedName>
</protein>
<proteinExistence type="predicted"/>
<sequence length="370" mass="40883">MLGSDRSLISDIYEAAVIPERWLQVFEEISAFAGANGGSMTTVTGRGERSWLATERARASLSDWYAEGWHLRNAWAERGNRQSRLRFFDETEVFAPGEIESVPMYRDFIWPRGGGWSAGAMMRIPGGGLASIRFERPYNDGPMTQELRTRLDGLRPHLARATFLFTNLGMRQARSTVSALQFMDVPAAVLTRNGRLLACNAAMEARLSQVTVRAGDRVTFTDAGAQRILSESLERITAGLFDQLRGPIPLPATEQEGPAIAYLLPMRGAAQDLFGCETTLLMIRPADKEGKLMDLVRTQFAIDAVEAQRWVRLLTAASPRLAAALLASAENVQTVLEQILGGTRSRLEARMAGFLWRLVNDPEYSLEAGS</sequence>
<dbReference type="AlphaFoldDB" id="A0A7W6IF81"/>
<dbReference type="Proteomes" id="UP000519439">
    <property type="component" value="Unassembled WGS sequence"/>
</dbReference>
<name>A0A7W6IF81_9HYPH</name>